<evidence type="ECO:0000313" key="1">
    <source>
        <dbReference type="EMBL" id="TGZ78176.1"/>
    </source>
</evidence>
<keyword evidence="2" id="KW-1185">Reference proteome</keyword>
<name>A0A4S2MM59_9PEZI</name>
<dbReference type="AlphaFoldDB" id="A0A4S2MM59"/>
<dbReference type="InParanoid" id="A0A4S2MM59"/>
<organism evidence="1 2">
    <name type="scientific">Ascodesmis nigricans</name>
    <dbReference type="NCBI Taxonomy" id="341454"/>
    <lineage>
        <taxon>Eukaryota</taxon>
        <taxon>Fungi</taxon>
        <taxon>Dikarya</taxon>
        <taxon>Ascomycota</taxon>
        <taxon>Pezizomycotina</taxon>
        <taxon>Pezizomycetes</taxon>
        <taxon>Pezizales</taxon>
        <taxon>Ascodesmidaceae</taxon>
        <taxon>Ascodesmis</taxon>
    </lineage>
</organism>
<proteinExistence type="predicted"/>
<gene>
    <name evidence="1" type="ORF">EX30DRAFT_343389</name>
</gene>
<evidence type="ECO:0000313" key="2">
    <source>
        <dbReference type="Proteomes" id="UP000298138"/>
    </source>
</evidence>
<sequence length="75" mass="8287">MSLYLYSHPFSRSLATFPLFTCLSSISRSLPPLGYYLPQPFCLPSHSAGSNSRFDCLSLSWSSGAREFATSEPSM</sequence>
<dbReference type="EMBL" id="ML220144">
    <property type="protein sequence ID" value="TGZ78176.1"/>
    <property type="molecule type" value="Genomic_DNA"/>
</dbReference>
<accession>A0A4S2MM59</accession>
<protein>
    <submittedName>
        <fullName evidence="1">Uncharacterized protein</fullName>
    </submittedName>
</protein>
<reference evidence="1 2" key="1">
    <citation type="submission" date="2019-04" db="EMBL/GenBank/DDBJ databases">
        <title>Comparative genomics and transcriptomics to analyze fruiting body development in filamentous ascomycetes.</title>
        <authorList>
            <consortium name="DOE Joint Genome Institute"/>
            <person name="Lutkenhaus R."/>
            <person name="Traeger S."/>
            <person name="Breuer J."/>
            <person name="Kuo A."/>
            <person name="Lipzen A."/>
            <person name="Pangilinan J."/>
            <person name="Dilworth D."/>
            <person name="Sandor L."/>
            <person name="Poggeler S."/>
            <person name="Barry K."/>
            <person name="Grigoriev I.V."/>
            <person name="Nowrousian M."/>
        </authorList>
    </citation>
    <scope>NUCLEOTIDE SEQUENCE [LARGE SCALE GENOMIC DNA]</scope>
    <source>
        <strain evidence="1 2">CBS 389.68</strain>
    </source>
</reference>
<dbReference type="Proteomes" id="UP000298138">
    <property type="component" value="Unassembled WGS sequence"/>
</dbReference>